<name>A0A9J7XQ07_CYPCA</name>
<keyword evidence="3" id="KW-0963">Cytoplasm</keyword>
<evidence type="ECO:0000256" key="6">
    <source>
        <dbReference type="ARBA" id="ARBA00022741"/>
    </source>
</evidence>
<proteinExistence type="predicted"/>
<dbReference type="SUPFAM" id="SSF56112">
    <property type="entry name" value="Protein kinase-like (PK-like)"/>
    <property type="match status" value="1"/>
</dbReference>
<dbReference type="InterPro" id="IPR000095">
    <property type="entry name" value="CRIB_dom"/>
</dbReference>
<dbReference type="GO" id="GO:0004674">
    <property type="term" value="F:protein serine/threonine kinase activity"/>
    <property type="evidence" value="ECO:0007669"/>
    <property type="project" value="UniProtKB-KW"/>
</dbReference>
<dbReference type="FunFam" id="3.90.810.10:FF:000001">
    <property type="entry name" value="Non-specific serine/threonine protein kinase"/>
    <property type="match status" value="1"/>
</dbReference>
<dbReference type="Ensembl" id="ENSCCRT00000179710.1">
    <property type="protein sequence ID" value="ENSCCRP00000109604.1"/>
    <property type="gene ID" value="ENSCCRG00000015024.2"/>
</dbReference>
<evidence type="ECO:0000256" key="5">
    <source>
        <dbReference type="ARBA" id="ARBA00022679"/>
    </source>
</evidence>
<dbReference type="InterPro" id="IPR017441">
    <property type="entry name" value="Protein_kinase_ATP_BS"/>
</dbReference>
<dbReference type="PROSITE" id="PS50108">
    <property type="entry name" value="CRIB"/>
    <property type="match status" value="1"/>
</dbReference>
<evidence type="ECO:0000259" key="11">
    <source>
        <dbReference type="PROSITE" id="PS50011"/>
    </source>
</evidence>
<dbReference type="InterPro" id="IPR011009">
    <property type="entry name" value="Kinase-like_dom_sf"/>
</dbReference>
<dbReference type="GeneTree" id="ENSGT00950000182988"/>
<evidence type="ECO:0000256" key="4">
    <source>
        <dbReference type="ARBA" id="ARBA00022527"/>
    </source>
</evidence>
<dbReference type="EC" id="2.7.11.1" evidence="2"/>
<dbReference type="Pfam" id="PF00786">
    <property type="entry name" value="PBD"/>
    <property type="match status" value="1"/>
</dbReference>
<dbReference type="InterPro" id="IPR033923">
    <property type="entry name" value="PAK_BD"/>
</dbReference>
<dbReference type="PROSITE" id="PS50011">
    <property type="entry name" value="PROTEIN_KINASE_DOM"/>
    <property type="match status" value="1"/>
</dbReference>
<dbReference type="SMART" id="SM00220">
    <property type="entry name" value="S_TKc"/>
    <property type="match status" value="1"/>
</dbReference>
<dbReference type="InterPro" id="IPR036936">
    <property type="entry name" value="CRIB_dom_sf"/>
</dbReference>
<feature type="binding site" evidence="9">
    <location>
        <position position="302"/>
    </location>
    <ligand>
        <name>ATP</name>
        <dbReference type="ChEBI" id="CHEBI:30616"/>
    </ligand>
</feature>
<dbReference type="OMA" id="ITKYEQK"/>
<feature type="compositionally biased region" description="Basic and acidic residues" evidence="10">
    <location>
        <begin position="240"/>
        <end position="251"/>
    </location>
</feature>
<feature type="region of interest" description="Disordered" evidence="10">
    <location>
        <begin position="1"/>
        <end position="77"/>
    </location>
</feature>
<sequence length="548" mass="60658">MCDNGDLEDKPPAPPVRMSSTIFSGGKDTLAANHSSKPLPSVPEERKRNKIYSIFSGAEKGAKDRDKERPEISPPSDFEHTIHVGFDAVTGEFTVRLKILELLYCGFSFSQGMPEQWARLLQTSNITKSEQKKNPQAVLDVLKFYDSTGNGRQKYLSFSSGLLDDSRSHAKLAGTPVKKSPEPSSPIKAVDDDEDDDDEMPPPVVAPRPEHTKSVYTRPSVIDPIPPPVASPDSEVASKAGDRQRPKKGKMTDEEIMDKLRTIVSIGDPKKKYTRYEKIGQGASGTVFTAIDVATGQEVAIKQINLQKQPKKELIINEILVMKELKNPNIVNFLDSFLVGEELFVVMEYLAGGSLTDVVTETCMDEAQIAAVCRECLQALEFLHANQVIHRDIKSDNVLLGMDGSVKLTDFGFCAQITPEQNKRSTMVGTPYWMAPEVVTRKAYGPKVDIWSLGIMAIEMVEGEPPYLNENPLRALYLIATNGTPELQSPEKLSPIFRDFLGRCLEMDVEKRGGSKELLQHPFLKLAKPLSSLTPLILAAKDAMKNNR</sequence>
<dbReference type="SMART" id="SM00285">
    <property type="entry name" value="PBD"/>
    <property type="match status" value="1"/>
</dbReference>
<dbReference type="Gene3D" id="3.30.200.20">
    <property type="entry name" value="Phosphorylase Kinase, domain 1"/>
    <property type="match status" value="1"/>
</dbReference>
<dbReference type="PROSITE" id="PS00108">
    <property type="entry name" value="PROTEIN_KINASE_ST"/>
    <property type="match status" value="1"/>
</dbReference>
<feature type="domain" description="Protein kinase" evidence="11">
    <location>
        <begin position="273"/>
        <end position="524"/>
    </location>
</feature>
<evidence type="ECO:0000313" key="13">
    <source>
        <dbReference type="Ensembl" id="ENSCCRP00000109604.1"/>
    </source>
</evidence>
<evidence type="ECO:0000256" key="2">
    <source>
        <dbReference type="ARBA" id="ARBA00012513"/>
    </source>
</evidence>
<evidence type="ECO:0000313" key="14">
    <source>
        <dbReference type="Proteomes" id="UP001108240"/>
    </source>
</evidence>
<dbReference type="Gene3D" id="1.10.510.10">
    <property type="entry name" value="Transferase(Phosphotransferase) domain 1"/>
    <property type="match status" value="1"/>
</dbReference>
<dbReference type="PROSITE" id="PS00107">
    <property type="entry name" value="PROTEIN_KINASE_ATP"/>
    <property type="match status" value="1"/>
</dbReference>
<evidence type="ECO:0000256" key="10">
    <source>
        <dbReference type="SAM" id="MobiDB-lite"/>
    </source>
</evidence>
<keyword evidence="14" id="KW-1185">Reference proteome</keyword>
<dbReference type="Gene3D" id="3.90.810.10">
    <property type="entry name" value="CRIB domain"/>
    <property type="match status" value="1"/>
</dbReference>
<dbReference type="FunFam" id="1.10.510.10:FF:000011">
    <property type="entry name" value="Non-specific serine/threonine protein kinase"/>
    <property type="match status" value="1"/>
</dbReference>
<feature type="domain" description="CRIB" evidence="12">
    <location>
        <begin position="72"/>
        <end position="85"/>
    </location>
</feature>
<dbReference type="CDD" id="cd01093">
    <property type="entry name" value="CRIB_PAK_like"/>
    <property type="match status" value="1"/>
</dbReference>
<dbReference type="PANTHER" id="PTHR45832:SF21">
    <property type="entry name" value="NON-SPECIFIC SERINE_THREONINE PROTEIN KINASE"/>
    <property type="match status" value="1"/>
</dbReference>
<dbReference type="InterPro" id="IPR051931">
    <property type="entry name" value="PAK3-like"/>
</dbReference>
<keyword evidence="8 9" id="KW-0067">ATP-binding</keyword>
<keyword evidence="7" id="KW-0418">Kinase</keyword>
<dbReference type="CDD" id="cd06655">
    <property type="entry name" value="STKc_PAK2"/>
    <property type="match status" value="1"/>
</dbReference>
<dbReference type="PANTHER" id="PTHR45832">
    <property type="entry name" value="SERINE/THREONINE-PROTEIN KINASE SAMKA-RELATED-RELATED"/>
    <property type="match status" value="1"/>
</dbReference>
<dbReference type="Pfam" id="PF00069">
    <property type="entry name" value="Pkinase"/>
    <property type="match status" value="1"/>
</dbReference>
<dbReference type="Proteomes" id="UP001108240">
    <property type="component" value="Unplaced"/>
</dbReference>
<dbReference type="InterPro" id="IPR008271">
    <property type="entry name" value="Ser/Thr_kinase_AS"/>
</dbReference>
<evidence type="ECO:0000259" key="12">
    <source>
        <dbReference type="PROSITE" id="PS50108"/>
    </source>
</evidence>
<dbReference type="AlphaFoldDB" id="A0A9J7XQ07"/>
<dbReference type="GO" id="GO:0005524">
    <property type="term" value="F:ATP binding"/>
    <property type="evidence" value="ECO:0007669"/>
    <property type="project" value="UniProtKB-UniRule"/>
</dbReference>
<protein>
    <recommendedName>
        <fullName evidence="2">non-specific serine/threonine protein kinase</fullName>
        <ecNumber evidence="2">2.7.11.1</ecNumber>
    </recommendedName>
</protein>
<evidence type="ECO:0000256" key="8">
    <source>
        <dbReference type="ARBA" id="ARBA00022840"/>
    </source>
</evidence>
<reference evidence="13" key="2">
    <citation type="submission" date="2025-09" db="UniProtKB">
        <authorList>
            <consortium name="Ensembl"/>
        </authorList>
    </citation>
    <scope>IDENTIFICATION</scope>
</reference>
<evidence type="ECO:0000256" key="3">
    <source>
        <dbReference type="ARBA" id="ARBA00022490"/>
    </source>
</evidence>
<dbReference type="InterPro" id="IPR000719">
    <property type="entry name" value="Prot_kinase_dom"/>
</dbReference>
<keyword evidence="4" id="KW-0723">Serine/threonine-protein kinase</keyword>
<keyword evidence="6 9" id="KW-0547">Nucleotide-binding</keyword>
<dbReference type="GO" id="GO:0005737">
    <property type="term" value="C:cytoplasm"/>
    <property type="evidence" value="ECO:0007669"/>
    <property type="project" value="UniProtKB-SubCell"/>
</dbReference>
<evidence type="ECO:0000256" key="7">
    <source>
        <dbReference type="ARBA" id="ARBA00022777"/>
    </source>
</evidence>
<feature type="compositionally biased region" description="Basic and acidic residues" evidence="10">
    <location>
        <begin position="60"/>
        <end position="77"/>
    </location>
</feature>
<dbReference type="InterPro" id="IPR035064">
    <property type="entry name" value="STK_PAK2"/>
</dbReference>
<dbReference type="FunFam" id="3.30.200.20:FF:000069">
    <property type="entry name" value="Non-specific serine/threonine protein kinase"/>
    <property type="match status" value="1"/>
</dbReference>
<feature type="region of interest" description="Disordered" evidence="10">
    <location>
        <begin position="172"/>
        <end position="251"/>
    </location>
</feature>
<comment type="subcellular location">
    <subcellularLocation>
        <location evidence="1">Cytoplasm</location>
    </subcellularLocation>
</comment>
<feature type="compositionally biased region" description="Acidic residues" evidence="10">
    <location>
        <begin position="191"/>
        <end position="200"/>
    </location>
</feature>
<reference evidence="13" key="1">
    <citation type="submission" date="2025-08" db="UniProtKB">
        <authorList>
            <consortium name="Ensembl"/>
        </authorList>
    </citation>
    <scope>IDENTIFICATION</scope>
</reference>
<evidence type="ECO:0000256" key="9">
    <source>
        <dbReference type="PROSITE-ProRule" id="PRU10141"/>
    </source>
</evidence>
<organism evidence="13 14">
    <name type="scientific">Cyprinus carpio carpio</name>
    <dbReference type="NCBI Taxonomy" id="630221"/>
    <lineage>
        <taxon>Eukaryota</taxon>
        <taxon>Metazoa</taxon>
        <taxon>Chordata</taxon>
        <taxon>Craniata</taxon>
        <taxon>Vertebrata</taxon>
        <taxon>Euteleostomi</taxon>
        <taxon>Actinopterygii</taxon>
        <taxon>Neopterygii</taxon>
        <taxon>Teleostei</taxon>
        <taxon>Ostariophysi</taxon>
        <taxon>Cypriniformes</taxon>
        <taxon>Cyprinidae</taxon>
        <taxon>Cyprininae</taxon>
        <taxon>Cyprinus</taxon>
    </lineage>
</organism>
<accession>A0A9J7XQ07</accession>
<evidence type="ECO:0000256" key="1">
    <source>
        <dbReference type="ARBA" id="ARBA00004496"/>
    </source>
</evidence>
<keyword evidence="5" id="KW-0808">Transferase</keyword>